<dbReference type="STRING" id="36087.A0A077Z6U8"/>
<feature type="compositionally biased region" description="Low complexity" evidence="4">
    <location>
        <begin position="827"/>
        <end position="845"/>
    </location>
</feature>
<feature type="compositionally biased region" description="Polar residues" evidence="4">
    <location>
        <begin position="803"/>
        <end position="813"/>
    </location>
</feature>
<dbReference type="GO" id="GO:0045727">
    <property type="term" value="P:positive regulation of translation"/>
    <property type="evidence" value="ECO:0007669"/>
    <property type="project" value="TreeGrafter"/>
</dbReference>
<gene>
    <name evidence="6" type="ORF">TTRE_0000267501</name>
</gene>
<feature type="compositionally biased region" description="Basic and acidic residues" evidence="4">
    <location>
        <begin position="816"/>
        <end position="826"/>
    </location>
</feature>
<reference evidence="6" key="1">
    <citation type="submission" date="2014-01" db="EMBL/GenBank/DDBJ databases">
        <authorList>
            <person name="Aslett M."/>
        </authorList>
    </citation>
    <scope>NUCLEOTIDE SEQUENCE</scope>
</reference>
<dbReference type="InterPro" id="IPR036390">
    <property type="entry name" value="WH_DNA-bd_sf"/>
</dbReference>
<keyword evidence="1" id="KW-0597">Phosphoprotein</keyword>
<dbReference type="Gene3D" id="1.10.10.10">
    <property type="entry name" value="Winged helix-like DNA-binding domain superfamily/Winged helix DNA-binding domain"/>
    <property type="match status" value="1"/>
</dbReference>
<evidence type="ECO:0000256" key="2">
    <source>
        <dbReference type="ARBA" id="ARBA00022884"/>
    </source>
</evidence>
<keyword evidence="7" id="KW-1185">Reference proteome</keyword>
<name>A0A077Z6U8_TRITR</name>
<dbReference type="CDD" id="cd08031">
    <property type="entry name" value="LARP_4_5_like"/>
    <property type="match status" value="1"/>
</dbReference>
<dbReference type="SUPFAM" id="SSF46785">
    <property type="entry name" value="Winged helix' DNA-binding domain"/>
    <property type="match status" value="1"/>
</dbReference>
<feature type="domain" description="HTH La-type RNA-binding" evidence="5">
    <location>
        <begin position="268"/>
        <end position="357"/>
    </location>
</feature>
<evidence type="ECO:0000313" key="7">
    <source>
        <dbReference type="Proteomes" id="UP000030665"/>
    </source>
</evidence>
<keyword evidence="2 3" id="KW-0694">RNA-binding</keyword>
<dbReference type="PANTHER" id="PTHR22792">
    <property type="entry name" value="LUPUS LA PROTEIN-RELATED"/>
    <property type="match status" value="1"/>
</dbReference>
<proteinExistence type="predicted"/>
<evidence type="ECO:0000256" key="3">
    <source>
        <dbReference type="PROSITE-ProRule" id="PRU00332"/>
    </source>
</evidence>
<dbReference type="InterPro" id="IPR036388">
    <property type="entry name" value="WH-like_DNA-bd_sf"/>
</dbReference>
<dbReference type="InterPro" id="IPR045180">
    <property type="entry name" value="La_dom_prot"/>
</dbReference>
<feature type="compositionally biased region" description="Polar residues" evidence="4">
    <location>
        <begin position="846"/>
        <end position="870"/>
    </location>
</feature>
<feature type="compositionally biased region" description="Low complexity" evidence="4">
    <location>
        <begin position="1030"/>
        <end position="1047"/>
    </location>
</feature>
<feature type="compositionally biased region" description="Gly residues" evidence="4">
    <location>
        <begin position="721"/>
        <end position="730"/>
    </location>
</feature>
<feature type="compositionally biased region" description="Basic and acidic residues" evidence="4">
    <location>
        <begin position="1054"/>
        <end position="1063"/>
    </location>
</feature>
<dbReference type="Pfam" id="PF26088">
    <property type="entry name" value="RRM_LARP4"/>
    <property type="match status" value="1"/>
</dbReference>
<dbReference type="InterPro" id="IPR006630">
    <property type="entry name" value="La_HTH"/>
</dbReference>
<accession>A0A077Z6U8</accession>
<dbReference type="SMART" id="SM00715">
    <property type="entry name" value="LA"/>
    <property type="match status" value="1"/>
</dbReference>
<dbReference type="OrthoDB" id="10046764at2759"/>
<dbReference type="AlphaFoldDB" id="A0A077Z6U8"/>
<dbReference type="GO" id="GO:0010494">
    <property type="term" value="C:cytoplasmic stress granule"/>
    <property type="evidence" value="ECO:0007669"/>
    <property type="project" value="TreeGrafter"/>
</dbReference>
<feature type="compositionally biased region" description="Polar residues" evidence="4">
    <location>
        <begin position="769"/>
        <end position="778"/>
    </location>
</feature>
<evidence type="ECO:0000259" key="5">
    <source>
        <dbReference type="PROSITE" id="PS50961"/>
    </source>
</evidence>
<dbReference type="CDD" id="cd12430">
    <property type="entry name" value="RRM_LARP4_5_like"/>
    <property type="match status" value="1"/>
</dbReference>
<feature type="compositionally biased region" description="Gly residues" evidence="4">
    <location>
        <begin position="684"/>
        <end position="700"/>
    </location>
</feature>
<feature type="region of interest" description="Disordered" evidence="4">
    <location>
        <begin position="660"/>
        <end position="778"/>
    </location>
</feature>
<organism evidence="6 7">
    <name type="scientific">Trichuris trichiura</name>
    <name type="common">Whipworm</name>
    <name type="synonym">Trichocephalus trichiurus</name>
    <dbReference type="NCBI Taxonomy" id="36087"/>
    <lineage>
        <taxon>Eukaryota</taxon>
        <taxon>Metazoa</taxon>
        <taxon>Ecdysozoa</taxon>
        <taxon>Nematoda</taxon>
        <taxon>Enoplea</taxon>
        <taxon>Dorylaimia</taxon>
        <taxon>Trichinellida</taxon>
        <taxon>Trichuridae</taxon>
        <taxon>Trichuris</taxon>
    </lineage>
</organism>
<feature type="compositionally biased region" description="Polar residues" evidence="4">
    <location>
        <begin position="932"/>
        <end position="944"/>
    </location>
</feature>
<reference evidence="6" key="2">
    <citation type="submission" date="2014-03" db="EMBL/GenBank/DDBJ databases">
        <title>The whipworm genome and dual-species transcriptomics of an intimate host-pathogen interaction.</title>
        <authorList>
            <person name="Foth B.J."/>
            <person name="Tsai I.J."/>
            <person name="Reid A.J."/>
            <person name="Bancroft A.J."/>
            <person name="Nichol S."/>
            <person name="Tracey A."/>
            <person name="Holroyd N."/>
            <person name="Cotton J.A."/>
            <person name="Stanley E.J."/>
            <person name="Zarowiecki M."/>
            <person name="Liu J.Z."/>
            <person name="Huckvale T."/>
            <person name="Cooper P.J."/>
            <person name="Grencis R.K."/>
            <person name="Berriman M."/>
        </authorList>
    </citation>
    <scope>NUCLEOTIDE SEQUENCE [LARGE SCALE GENOMIC DNA]</scope>
</reference>
<dbReference type="InterPro" id="IPR058699">
    <property type="entry name" value="RRM_LARP4/4B"/>
</dbReference>
<dbReference type="GO" id="GO:0003730">
    <property type="term" value="F:mRNA 3'-UTR binding"/>
    <property type="evidence" value="ECO:0007669"/>
    <property type="project" value="TreeGrafter"/>
</dbReference>
<evidence type="ECO:0000256" key="4">
    <source>
        <dbReference type="SAM" id="MobiDB-lite"/>
    </source>
</evidence>
<dbReference type="EMBL" id="HG805895">
    <property type="protein sequence ID" value="CDW54405.1"/>
    <property type="molecule type" value="Genomic_DNA"/>
</dbReference>
<dbReference type="PROSITE" id="PS50961">
    <property type="entry name" value="HTH_LA"/>
    <property type="match status" value="1"/>
</dbReference>
<evidence type="ECO:0000313" key="6">
    <source>
        <dbReference type="EMBL" id="CDW54405.1"/>
    </source>
</evidence>
<dbReference type="GO" id="GO:0005829">
    <property type="term" value="C:cytosol"/>
    <property type="evidence" value="ECO:0007669"/>
    <property type="project" value="TreeGrafter"/>
</dbReference>
<sequence length="1063" mass="109847">MIDEAGSYYICTETSPRCFIIQKVSAKNIERLCSELGNAQLEENGAAAGGAAIGDGSGAIKENDEELQAQQGCGGSPSLSAVERVECVPQPHLLPLWFNTECEEQLSSMNGGGDGSGGASTVIDQSGCVFSTLPATAAAGVGRDSSSVGGGGDSSPKNGGCYYAMGAQATPQSFVQNKALAGAGGGRPAAAAPIDACISLPAAFADHVNITIAQNDDTVCRAVPIPVGAASPSQSAAGTLVVGALPEQCVKLGVGDYASGSGVGVSEELSRDELKFRLRTQLEYYFSRENLASDTYLRSQMDNDQYVPIRILANFNMVKKLSGDLDLIIEALRESPYVQVDESGEKVRPVSKRSTLILRDVPDGTEKSEVIALFNSDQCPKLLSCECALQNSWYANFESDDDAERAYIYLRDVVKTFKDKPILARFKTASIARVPNGYGTRPVPVSMTYMAPNFAIFNGSPAVGTINAIAPVENFAYTAPVNGPPMQPFVTLAPAMEAIPADASAQIGAPANFAQPKVVYYTPAPSQPAPTFLPVPQAATTPFVAAAATAAMFGSTWPPFDLGQILAMNGFQPQGTFRPAVAILSAPPVAPVPSRRFPDRIRKRFSDGGGRSNYYGVGDRTPFGGNELRTPMTHHRFGHMGPRGYNDGRPYFRHHDQSVQYNGIRHRGVRQDVRYSGSSHRRGGGGGGGGGGMRDGGGRYSGADYWASGSSSGHAKERRSGGGGGGGAAGHGPSTSGNSGSAVVEKKPQSFDFQPSNFPPLPTADDGAHSSSVASQETGKCLSVGLDEASSVDVALVVPGAQQEATTTDSVQCNLLKDDQKQENERSQQATTAAPSVASANSPSSLPTIVATTMSPSSLSAATGQKQQKVTAAAEPAVSSSFSLPEDAAQAESKLSGRSQSAASAALKGGDKRAEGGGGGKEATSAVAQCPTPRSSGTAWSQVVSGGPPKRGNDKATEGGESSEAQPKATERKRVTYADMAKLRGGDSSSSIRSGNIGKSCAGESTAPLMKSGSNENGVLHGDRENPSVNAASQAARGAGAAPLNRATVGGGRVVKEGGGARK</sequence>
<feature type="region of interest" description="Disordered" evidence="4">
    <location>
        <begin position="803"/>
        <end position="1063"/>
    </location>
</feature>
<feature type="compositionally biased region" description="Basic and acidic residues" evidence="4">
    <location>
        <begin position="969"/>
        <end position="985"/>
    </location>
</feature>
<dbReference type="PANTHER" id="PTHR22792:SF131">
    <property type="entry name" value="LA-RELATED PROTEIN LARP4B"/>
    <property type="match status" value="1"/>
</dbReference>
<dbReference type="Proteomes" id="UP000030665">
    <property type="component" value="Unassembled WGS sequence"/>
</dbReference>
<protein>
    <submittedName>
        <fullName evidence="6">La protein 4</fullName>
    </submittedName>
</protein>
<dbReference type="Pfam" id="PF05383">
    <property type="entry name" value="La"/>
    <property type="match status" value="1"/>
</dbReference>
<feature type="compositionally biased region" description="Low complexity" evidence="4">
    <location>
        <begin position="986"/>
        <end position="1000"/>
    </location>
</feature>
<evidence type="ECO:0000256" key="1">
    <source>
        <dbReference type="ARBA" id="ARBA00022553"/>
    </source>
</evidence>